<evidence type="ECO:0000256" key="5">
    <source>
        <dbReference type="ARBA" id="ARBA00048204"/>
    </source>
</evidence>
<keyword evidence="1 6" id="KW-0378">Hydrolase</keyword>
<comment type="function">
    <text evidence="6">Catalyzes the hydrolysis of queuosine 5'-phosphate, releasing the nucleobase queuine (q). Is required for salvage of queuine from exogenous queuosine (Q) that is imported and then converted to queuosine 5'-phosphate intracellularly.</text>
</comment>
<evidence type="ECO:0000256" key="4">
    <source>
        <dbReference type="ARBA" id="ARBA00035393"/>
    </source>
</evidence>
<comment type="catalytic activity">
    <reaction evidence="5 6">
        <text>queuosine 5'-phosphate + H2O = queuine + D-ribose 5-phosphate</text>
        <dbReference type="Rhea" id="RHEA:75387"/>
        <dbReference type="ChEBI" id="CHEBI:15377"/>
        <dbReference type="ChEBI" id="CHEBI:17433"/>
        <dbReference type="ChEBI" id="CHEBI:78346"/>
        <dbReference type="ChEBI" id="CHEBI:194371"/>
    </reaction>
    <physiologicalReaction direction="left-to-right" evidence="5 6">
        <dbReference type="Rhea" id="RHEA:75388"/>
    </physiologicalReaction>
</comment>
<dbReference type="OMA" id="FSFWSEE"/>
<dbReference type="PANTHER" id="PTHR21314">
    <property type="entry name" value="QUEUOSINE 5'-PHOSPHATE N-GLYCOSYLASE_HYDROLASE-RELATED"/>
    <property type="match status" value="1"/>
</dbReference>
<comment type="similarity">
    <text evidence="2 6">Belongs to the QNG1 protein family.</text>
</comment>
<gene>
    <name evidence="8" type="primary">LOC113792781</name>
</gene>
<keyword evidence="7" id="KW-1185">Reference proteome</keyword>
<evidence type="ECO:0000313" key="8">
    <source>
        <dbReference type="RefSeq" id="XP_027198517.1"/>
    </source>
</evidence>
<sequence>MDMLPKESAQFVMSISDHVTIDTNSVKELATRLKESVTIDEYDLKKWKSDNPLHPQEMVEKSVDHIFFIDSLNFSFWPDKNQDFSIDGEIGYWALCAAVKRALDEKIPITNSEYYSHIELEKMRYLFRTDNGIDIPMLNERVSILNENGTILMKHFSGTFVNCIRASNYSAINLLKLIYNYFPSFRDESEYKGKKVTFLKRAQILIADIWGCFEGKGLGRFDDIDQLTMFADYRIPQVLHYFGVLKYSSVLTEKLKENNLIENGHPFEVEIRSASIHAIELVREQLSMMMMIGSKAPNSIQIDFYLWGYRRTNSKQIDDQHSPFHRVRCIYY</sequence>
<dbReference type="GO" id="GO:0016787">
    <property type="term" value="F:hydrolase activity"/>
    <property type="evidence" value="ECO:0007669"/>
    <property type="project" value="UniProtKB-KW"/>
</dbReference>
<dbReference type="FunCoup" id="A0A6P6XZ02">
    <property type="interactions" value="653"/>
</dbReference>
<evidence type="ECO:0000256" key="6">
    <source>
        <dbReference type="RuleBase" id="RU365002"/>
    </source>
</evidence>
<dbReference type="AlphaFoldDB" id="A0A6P6XZ02"/>
<organism evidence="7 8">
    <name type="scientific">Dermatophagoides pteronyssinus</name>
    <name type="common">European house dust mite</name>
    <dbReference type="NCBI Taxonomy" id="6956"/>
    <lineage>
        <taxon>Eukaryota</taxon>
        <taxon>Metazoa</taxon>
        <taxon>Ecdysozoa</taxon>
        <taxon>Arthropoda</taxon>
        <taxon>Chelicerata</taxon>
        <taxon>Arachnida</taxon>
        <taxon>Acari</taxon>
        <taxon>Acariformes</taxon>
        <taxon>Sarcoptiformes</taxon>
        <taxon>Astigmata</taxon>
        <taxon>Psoroptidia</taxon>
        <taxon>Analgoidea</taxon>
        <taxon>Pyroglyphidae</taxon>
        <taxon>Dermatophagoidinae</taxon>
        <taxon>Dermatophagoides</taxon>
    </lineage>
</organism>
<dbReference type="OrthoDB" id="416777at2759"/>
<name>A0A6P6XZ02_DERPT</name>
<protein>
    <recommendedName>
        <fullName evidence="3 6">Queuosine 5'-phosphate N-glycosylase/hydrolase</fullName>
        <ecNumber evidence="6">3.2.2.-</ecNumber>
    </recommendedName>
    <alternativeName>
        <fullName evidence="4 6">Queuosine-nucleotide N-glycosylase/hydrolase</fullName>
    </alternativeName>
</protein>
<dbReference type="RefSeq" id="XP_027198517.1">
    <property type="nucleotide sequence ID" value="XM_027342716.1"/>
</dbReference>
<dbReference type="InParanoid" id="A0A6P6XZ02"/>
<accession>A0A6P6XZ02</accession>
<dbReference type="Pfam" id="PF10343">
    <property type="entry name" value="Q_salvage"/>
    <property type="match status" value="1"/>
</dbReference>
<evidence type="ECO:0000313" key="7">
    <source>
        <dbReference type="Proteomes" id="UP000515146"/>
    </source>
</evidence>
<evidence type="ECO:0000256" key="2">
    <source>
        <dbReference type="ARBA" id="ARBA00035119"/>
    </source>
</evidence>
<dbReference type="EC" id="3.2.2.-" evidence="6"/>
<dbReference type="PANTHER" id="PTHR21314:SF0">
    <property type="entry name" value="QUEUOSINE 5'-PHOSPHATE N-GLYCOSYLASE_HYDROLASE"/>
    <property type="match status" value="1"/>
</dbReference>
<dbReference type="InterPro" id="IPR019438">
    <property type="entry name" value="Q_salvage"/>
</dbReference>
<dbReference type="KEGG" id="dpte:113792781"/>
<proteinExistence type="inferred from homology"/>
<evidence type="ECO:0000256" key="3">
    <source>
        <dbReference type="ARBA" id="ARBA00035306"/>
    </source>
</evidence>
<dbReference type="Proteomes" id="UP000515146">
    <property type="component" value="Unplaced"/>
</dbReference>
<evidence type="ECO:0000256" key="1">
    <source>
        <dbReference type="ARBA" id="ARBA00022801"/>
    </source>
</evidence>
<dbReference type="GO" id="GO:0006400">
    <property type="term" value="P:tRNA modification"/>
    <property type="evidence" value="ECO:0007669"/>
    <property type="project" value="TreeGrafter"/>
</dbReference>
<reference evidence="8" key="1">
    <citation type="submission" date="2025-08" db="UniProtKB">
        <authorList>
            <consortium name="RefSeq"/>
        </authorList>
    </citation>
    <scope>IDENTIFICATION</scope>
    <source>
        <strain evidence="8">Airmid</strain>
    </source>
</reference>